<keyword evidence="3" id="KW-1185">Reference proteome</keyword>
<evidence type="ECO:0000313" key="2">
    <source>
        <dbReference type="EMBL" id="NYG57128.1"/>
    </source>
</evidence>
<dbReference type="RefSeq" id="WP_218855361.1">
    <property type="nucleotide sequence ID" value="NZ_JACCAA010000001.1"/>
</dbReference>
<name>A0A7Y9RZ19_9ACTN</name>
<dbReference type="Proteomes" id="UP000540656">
    <property type="component" value="Unassembled WGS sequence"/>
</dbReference>
<sequence length="166" mass="18077">MTSSGPDLRDLVASVVKEMVGDLVKDAVRDQMRPGAPAAPPTPTAPSNIGGESVTVREHRVRTEAVRITNDAELDQFARQLLALFENPKNRQDLRAGRLTFRLAKASSSATPTGPATRIERGAVTERQVKTAAECGHRIILGRRAVLTPLGREKARALNVHIEKER</sequence>
<comment type="caution">
    <text evidence="2">The sequence shown here is derived from an EMBL/GenBank/DDBJ whole genome shotgun (WGS) entry which is preliminary data.</text>
</comment>
<evidence type="ECO:0000313" key="3">
    <source>
        <dbReference type="Proteomes" id="UP000540656"/>
    </source>
</evidence>
<organism evidence="2 3">
    <name type="scientific">Nocardioides daedukensis</name>
    <dbReference type="NCBI Taxonomy" id="634462"/>
    <lineage>
        <taxon>Bacteria</taxon>
        <taxon>Bacillati</taxon>
        <taxon>Actinomycetota</taxon>
        <taxon>Actinomycetes</taxon>
        <taxon>Propionibacteriales</taxon>
        <taxon>Nocardioidaceae</taxon>
        <taxon>Nocardioides</taxon>
    </lineage>
</organism>
<accession>A0A7Y9RZ19</accession>
<reference evidence="2 3" key="1">
    <citation type="submission" date="2020-07" db="EMBL/GenBank/DDBJ databases">
        <title>Sequencing the genomes of 1000 actinobacteria strains.</title>
        <authorList>
            <person name="Klenk H.-P."/>
        </authorList>
    </citation>
    <scope>NUCLEOTIDE SEQUENCE [LARGE SCALE GENOMIC DNA]</scope>
    <source>
        <strain evidence="2 3">DSM 23819</strain>
    </source>
</reference>
<feature type="region of interest" description="Disordered" evidence="1">
    <location>
        <begin position="32"/>
        <end position="53"/>
    </location>
</feature>
<evidence type="ECO:0000256" key="1">
    <source>
        <dbReference type="SAM" id="MobiDB-lite"/>
    </source>
</evidence>
<dbReference type="EMBL" id="JACCAA010000001">
    <property type="protein sequence ID" value="NYG57128.1"/>
    <property type="molecule type" value="Genomic_DNA"/>
</dbReference>
<gene>
    <name evidence="2" type="ORF">BJ980_000051</name>
</gene>
<proteinExistence type="predicted"/>
<dbReference type="AlphaFoldDB" id="A0A7Y9RZ19"/>
<protein>
    <submittedName>
        <fullName evidence="2">Uncharacterized protein</fullName>
    </submittedName>
</protein>